<dbReference type="AlphaFoldDB" id="A0A9P3PFE8"/>
<protein>
    <submittedName>
        <fullName evidence="1">Uncharacterized protein</fullName>
    </submittedName>
</protein>
<comment type="caution">
    <text evidence="1">The sequence shown here is derived from an EMBL/GenBank/DDBJ whole genome shotgun (WGS) entry which is preliminary data.</text>
</comment>
<organism evidence="1 2">
    <name type="scientific">Lyophyllum shimeji</name>
    <name type="common">Hon-shimeji</name>
    <name type="synonym">Tricholoma shimeji</name>
    <dbReference type="NCBI Taxonomy" id="47721"/>
    <lineage>
        <taxon>Eukaryota</taxon>
        <taxon>Fungi</taxon>
        <taxon>Dikarya</taxon>
        <taxon>Basidiomycota</taxon>
        <taxon>Agaricomycotina</taxon>
        <taxon>Agaricomycetes</taxon>
        <taxon>Agaricomycetidae</taxon>
        <taxon>Agaricales</taxon>
        <taxon>Tricholomatineae</taxon>
        <taxon>Lyophyllaceae</taxon>
        <taxon>Lyophyllum</taxon>
    </lineage>
</organism>
<dbReference type="EMBL" id="BRPK01000002">
    <property type="protein sequence ID" value="GLB34519.1"/>
    <property type="molecule type" value="Genomic_DNA"/>
</dbReference>
<dbReference type="OrthoDB" id="2720314at2759"/>
<name>A0A9P3PFE8_LYOSH</name>
<accession>A0A9P3PFE8</accession>
<evidence type="ECO:0000313" key="2">
    <source>
        <dbReference type="Proteomes" id="UP001063166"/>
    </source>
</evidence>
<gene>
    <name evidence="1" type="ORF">LshimejAT787_0200840</name>
</gene>
<proteinExistence type="predicted"/>
<evidence type="ECO:0000313" key="1">
    <source>
        <dbReference type="EMBL" id="GLB34519.1"/>
    </source>
</evidence>
<reference evidence="1" key="1">
    <citation type="submission" date="2022-07" db="EMBL/GenBank/DDBJ databases">
        <title>The genome of Lyophyllum shimeji provides insight into the initial evolution of ectomycorrhizal fungal genome.</title>
        <authorList>
            <person name="Kobayashi Y."/>
            <person name="Shibata T."/>
            <person name="Hirakawa H."/>
            <person name="Shigenobu S."/>
            <person name="Nishiyama T."/>
            <person name="Yamada A."/>
            <person name="Hasebe M."/>
            <person name="Kawaguchi M."/>
        </authorList>
    </citation>
    <scope>NUCLEOTIDE SEQUENCE</scope>
    <source>
        <strain evidence="1">AT787</strain>
    </source>
</reference>
<sequence>MSESGPSKKRKKLSGGLELWMALQALRTVRASLKEMPASDNPESQSELFALGPEFEETLDKMVDMMQSKADGPQALAFSGVKYEHLKQLNIRSGGRLRLKSDFKERADAIDALGAANHWSSDRLYSHLEILQDFVPNTNEVAARTWIDAFFFRSVPATPVIPFNLDTLGGFIDYTAVKVNGSEAHASAFLMNPALDSLTEHNHTLFVLEAKARDMALRDHIPQAVCEMYACAKSLGKNFIRGALTDGQTWIFIGPRIIPSEAVSKILKFRNFCLDTFWPFLSGLRMA</sequence>
<keyword evidence="2" id="KW-1185">Reference proteome</keyword>
<dbReference type="Proteomes" id="UP001063166">
    <property type="component" value="Unassembled WGS sequence"/>
</dbReference>